<gene>
    <name evidence="2" type="ordered locus">Tfu_0108</name>
</gene>
<dbReference type="STRING" id="269800.Tfu_0108"/>
<dbReference type="eggNOG" id="COG1610">
    <property type="taxonomic scope" value="Bacteria"/>
</dbReference>
<dbReference type="Gene3D" id="1.10.10.410">
    <property type="match status" value="1"/>
</dbReference>
<dbReference type="InterPro" id="IPR023168">
    <property type="entry name" value="GatB_Yqey_C_2"/>
</dbReference>
<dbReference type="Gene3D" id="1.10.1510.10">
    <property type="entry name" value="Uncharacterised protein YqeY/AIM41 PF09424, N-terminal domain"/>
    <property type="match status" value="1"/>
</dbReference>
<dbReference type="PANTHER" id="PTHR28055:SF1">
    <property type="entry name" value="ALTERED INHERITANCE OF MITOCHONDRIA PROTEIN 41, MITOCHONDRIAL"/>
    <property type="match status" value="1"/>
</dbReference>
<evidence type="ECO:0008006" key="3">
    <source>
        <dbReference type="Google" id="ProtNLM"/>
    </source>
</evidence>
<organism evidence="2">
    <name type="scientific">Thermobifida fusca (strain YX)</name>
    <dbReference type="NCBI Taxonomy" id="269800"/>
    <lineage>
        <taxon>Bacteria</taxon>
        <taxon>Bacillati</taxon>
        <taxon>Actinomycetota</taxon>
        <taxon>Actinomycetes</taxon>
        <taxon>Streptosporangiales</taxon>
        <taxon>Nocardiopsidaceae</taxon>
        <taxon>Thermobifida</taxon>
    </lineage>
</organism>
<dbReference type="SUPFAM" id="SSF89095">
    <property type="entry name" value="GatB/YqeY motif"/>
    <property type="match status" value="1"/>
</dbReference>
<protein>
    <recommendedName>
        <fullName evidence="3">GatB/Yqey</fullName>
    </recommendedName>
</protein>
<dbReference type="AlphaFoldDB" id="Q47TR8"/>
<feature type="compositionally biased region" description="Basic and acidic residues" evidence="1">
    <location>
        <begin position="91"/>
        <end position="103"/>
    </location>
</feature>
<dbReference type="Pfam" id="PF09424">
    <property type="entry name" value="YqeY"/>
    <property type="match status" value="1"/>
</dbReference>
<dbReference type="InterPro" id="IPR003789">
    <property type="entry name" value="Asn/Gln_tRNA_amidoTrase-B-like"/>
</dbReference>
<dbReference type="PANTHER" id="PTHR28055">
    <property type="entry name" value="ALTERED INHERITANCE OF MITOCHONDRIA PROTEIN 41, MITOCHONDRIAL"/>
    <property type="match status" value="1"/>
</dbReference>
<dbReference type="KEGG" id="tfu:Tfu_0108"/>
<evidence type="ECO:0000256" key="1">
    <source>
        <dbReference type="SAM" id="MobiDB-lite"/>
    </source>
</evidence>
<feature type="region of interest" description="Disordered" evidence="1">
    <location>
        <begin position="83"/>
        <end position="103"/>
    </location>
</feature>
<evidence type="ECO:0000313" key="2">
    <source>
        <dbReference type="EMBL" id="AAZ54146.1"/>
    </source>
</evidence>
<dbReference type="GO" id="GO:0016884">
    <property type="term" value="F:carbon-nitrogen ligase activity, with glutamine as amido-N-donor"/>
    <property type="evidence" value="ECO:0007669"/>
    <property type="project" value="InterPro"/>
</dbReference>
<name>Q47TR8_THEFY</name>
<dbReference type="InterPro" id="IPR019004">
    <property type="entry name" value="YqeY/Aim41"/>
</dbReference>
<reference evidence="2" key="1">
    <citation type="submission" date="2005-07" db="EMBL/GenBank/DDBJ databases">
        <title>Complete sequence of Thermobifida fusca YX.</title>
        <authorList>
            <consortium name="US DOE Joint Genome Institute"/>
            <person name="Copeland A."/>
            <person name="Lucas S."/>
            <person name="Lapidus A."/>
            <person name="Barry K."/>
            <person name="Detter J.C."/>
            <person name="Glavina T."/>
            <person name="Hammon N."/>
            <person name="Israni S."/>
            <person name="Pitluck S."/>
            <person name="Di Bartolo G."/>
            <person name="Chain P."/>
            <person name="Schmutz J."/>
            <person name="Larimer F."/>
            <person name="Land M."/>
            <person name="Lykidis A."/>
            <person name="Richardson P."/>
        </authorList>
    </citation>
    <scope>NUCLEOTIDE SEQUENCE</scope>
    <source>
        <strain evidence="2">YX</strain>
    </source>
</reference>
<proteinExistence type="predicted"/>
<accession>Q47TR8</accession>
<dbReference type="HOGENOM" id="CLU_079430_2_0_11"/>
<dbReference type="InterPro" id="IPR042184">
    <property type="entry name" value="YqeY/Aim41_N"/>
</dbReference>
<dbReference type="EMBL" id="CP000088">
    <property type="protein sequence ID" value="AAZ54146.1"/>
    <property type="molecule type" value="Genomic_DNA"/>
</dbReference>
<sequence length="167" mass="18094">MGKIAWSSPEGASSIPGMSELKTRLQADLTAAMKARDAVRTRALRMLLTAISNEEVSGKSARELSDDEIIKVITKEVKKRREAAEAFEQGGRADRAADERAEGEVLSEYLPEQLSDEELADLVRAAIAEAGVSDVKGMGAVMKLLTPRVAGRAEGRRVADEVRRQLS</sequence>